<reference evidence="2 3" key="1">
    <citation type="submission" date="2019-01" db="EMBL/GenBank/DDBJ databases">
        <title>Agromyces.</title>
        <authorList>
            <person name="Li J."/>
        </authorList>
    </citation>
    <scope>NUCLEOTIDE SEQUENCE [LARGE SCALE GENOMIC DNA]</scope>
    <source>
        <strain evidence="2 3">DSM 15934</strain>
    </source>
</reference>
<evidence type="ECO:0000313" key="3">
    <source>
        <dbReference type="Proteomes" id="UP000293865"/>
    </source>
</evidence>
<dbReference type="GO" id="GO:0004519">
    <property type="term" value="F:endonuclease activity"/>
    <property type="evidence" value="ECO:0007669"/>
    <property type="project" value="UniProtKB-KW"/>
</dbReference>
<evidence type="ECO:0000313" key="2">
    <source>
        <dbReference type="EMBL" id="RXZ71687.1"/>
    </source>
</evidence>
<dbReference type="OrthoDB" id="9152042at2"/>
<dbReference type="Proteomes" id="UP000293865">
    <property type="component" value="Unassembled WGS sequence"/>
</dbReference>
<dbReference type="RefSeq" id="WP_129520233.1">
    <property type="nucleotide sequence ID" value="NZ_SDPN01000010.1"/>
</dbReference>
<keyword evidence="2" id="KW-0540">Nuclease</keyword>
<keyword evidence="3" id="KW-1185">Reference proteome</keyword>
<proteinExistence type="predicted"/>
<gene>
    <name evidence="2" type="ORF">ESP51_07260</name>
</gene>
<sequence>MRAGERHEASATVVLVEGESDRLAVETLAARLGCDLVSADATVVSMGGVTNLRRHLAELSAAPVRPRVLGLFDAGELAYVHAAVERDGLGGAGVTSGSGSGTDPGATGTLAGLASLGYFACDPDLEGELIRALGTDRVEQLLAEHGELARFRGFQRQPAQRARPTDAQLRRFMGTHSGRKARFAPILVGALEESRIPAVLAALVAAIGAGAT</sequence>
<feature type="domain" description="OLD protein-like TOPRIM" evidence="1">
    <location>
        <begin position="11"/>
        <end position="61"/>
    </location>
</feature>
<dbReference type="AlphaFoldDB" id="A0A4Q2L2P9"/>
<dbReference type="InterPro" id="IPR034139">
    <property type="entry name" value="TOPRIM_OLD"/>
</dbReference>
<organism evidence="2 3">
    <name type="scientific">Agromyces albus</name>
    <dbReference type="NCBI Taxonomy" id="205332"/>
    <lineage>
        <taxon>Bacteria</taxon>
        <taxon>Bacillati</taxon>
        <taxon>Actinomycetota</taxon>
        <taxon>Actinomycetes</taxon>
        <taxon>Micrococcales</taxon>
        <taxon>Microbacteriaceae</taxon>
        <taxon>Agromyces</taxon>
    </lineage>
</organism>
<dbReference type="Pfam" id="PF20469">
    <property type="entry name" value="OLD-like_TOPRIM"/>
    <property type="match status" value="1"/>
</dbReference>
<accession>A0A4Q2L2P9</accession>
<name>A0A4Q2L2P9_9MICO</name>
<keyword evidence="2" id="KW-0378">Hydrolase</keyword>
<comment type="caution">
    <text evidence="2">The sequence shown here is derived from an EMBL/GenBank/DDBJ whole genome shotgun (WGS) entry which is preliminary data.</text>
</comment>
<protein>
    <submittedName>
        <fullName evidence="2">ATP-dependent endonuclease</fullName>
    </submittedName>
</protein>
<keyword evidence="2" id="KW-0255">Endonuclease</keyword>
<evidence type="ECO:0000259" key="1">
    <source>
        <dbReference type="Pfam" id="PF20469"/>
    </source>
</evidence>
<dbReference type="EMBL" id="SDPN01000010">
    <property type="protein sequence ID" value="RXZ71687.1"/>
    <property type="molecule type" value="Genomic_DNA"/>
</dbReference>